<gene>
    <name evidence="1" type="ORF">DPEC_G00288790</name>
</gene>
<sequence length="1771" mass="190040">MSRRSSAGDLVPRDISEILAREVKTQRAQKKAGGSLGQAFSWLKGSKRKKSGCSEQNRTGSVIGVAESHGTKHQIQDSPKAGPKAQDEQRRLTVHYSTSSQYQENVFVEGSRPQFIQDLHTEAQQGLKIQQQEEHGNGVDVQDDHINVGLQPEQDVGSQDQDGPQESRNSSSSVSLRPMLTAQGSTFKPLNPVKRQENGKKRIRRTTIMGLPQQIHRELALHRGSDFEVTSSHSNNLEGPISDGQPDTVVIPTIDGENLTTNQNGARVHLSHLEASREKQLLKRHLQNVYREDQCFSHHHSHLSPTQRPKSLAVPGMTSSAGIHNFLQEPQGPVMCISPQATYLSKIIPNAYLPASVEVIQISRGTGRCRGNNGNHGASKGSIASGSSASPALSRKSGGDNCCDDGDGVSHGGSSFQDDGSTATPHSGTSGSGWGHSQSSETIKSNSSSISSTKGSFGPANPQTACLTGQETGPQQPGPGDNELVSLKNGWDSSISTGQERSESGLSGDTSDAEGDSHKLSRNLSITKTRTPPAPPRRTNSLHHEEMMKRRPQELVGIRDLRHSVGREVKAGEDTDLVTNGVSKELYKQNTKSSELGSKSSDVTRCSRNSSPLSPTMASLEDSETPETPKSNSTSPQKAPSEGGKFDRTLSPSSGYSSQSGTPTLSPRGIYPSVSTGKQNKPGKPERSGSRASTSSSTTSLSSVTSEHVNPSPLQQDSPPPASMTTKMLGNQAHSPVSVEIRKLLNIPAPPNVKAPSPPPPETWAQNRRTIELLCPSSFHNINSLALTQKQQELIETTLPERQEEPQNKDSKEFQGLTAEQATIREVVLTTTESRDNYSKKIKPTLEQASGKHASECLTKDRESPLFPKSKGASVDEQKQSSDANNQDQEVKHQTQDQVSSAMNRKKKPPPVMKKSTITPRPKVQIASVNQHQVPTDNVTIEVDLTTKNEMFVLQSEVEVFKEVSGLAKEVQVVTKQVDVGSVANEGVVEAKQVDIEDVAFGVVVVTKQGEDEVVAKEAKVVNKQVENEVIAKEAKVVNKQVENEVIAKEAKVVTKQVEDEVIAKEAKVVNKQVENEVIAKEAKVVNKQVENEVIAKEAKVVTKQVEDEVIAKEAKVVTKQVEDEDVAEEVEGQSAIAIEKCPTKQAPSRKTIGSMELPKVSPPASPPPAHHPPPPPSNTPPTSVSILLPEIEQGVEEEVLVVESNWPPPPPPEEPADSEFDDPDEMAFPPPPPPFITDSQGGDMLLTSNTTVDVQKTSIVAPLGVCADGETLNRATVAEKTVNVEAASLSPILTQIYIKEERPEKAVLYSNPNAVSADRMPSYDLTGVHSNEEEPEFNQLSSKPTNMQEVTPESQVITAPLHKTPPPLITTALGPLSSAPPLITTALGPLSSAPPPPLITTALGPLSGAPPPPHVILPLPTAVQFENLTPSEPPTSATSVIVPLPAENLPPVTFRRQPSFQNREAKARSKELLSRHKSAPIPKEDANIPLVTPSLLQMVRLRSVNVSEDQIETPSGDDNNNDNVNENTPALYESSNPVQTLGSHNSTPQKPVRKSLSLKPTASSSNSTPATLVAPSMRLQEAIRMKTAAMSSRDGLPTRFRMPSSTTFPSSSGESGMLSRISLEGADSLKSPASTASFVFSKSSKKVVIETPVSSSVVQVSLHQSLAEELKLVSDQSKASTVTNGNVGKAGIVKRVPPPVAKKPTHAFTNASERLVCSTVKSGIIPSPRRPEANQGIETVQPAGQQALPEDQNTGGTMETCYIPGAPLPL</sequence>
<comment type="caution">
    <text evidence="1">The sequence shown here is derived from an EMBL/GenBank/DDBJ whole genome shotgun (WGS) entry which is preliminary data.</text>
</comment>
<proteinExistence type="predicted"/>
<reference evidence="1" key="1">
    <citation type="submission" date="2021-05" db="EMBL/GenBank/DDBJ databases">
        <authorList>
            <person name="Pan Q."/>
            <person name="Jouanno E."/>
            <person name="Zahm M."/>
            <person name="Klopp C."/>
            <person name="Cabau C."/>
            <person name="Louis A."/>
            <person name="Berthelot C."/>
            <person name="Parey E."/>
            <person name="Roest Crollius H."/>
            <person name="Montfort J."/>
            <person name="Robinson-Rechavi M."/>
            <person name="Bouchez O."/>
            <person name="Lampietro C."/>
            <person name="Lopez Roques C."/>
            <person name="Donnadieu C."/>
            <person name="Postlethwait J."/>
            <person name="Bobe J."/>
            <person name="Dillon D."/>
            <person name="Chandos A."/>
            <person name="von Hippel F."/>
            <person name="Guiguen Y."/>
        </authorList>
    </citation>
    <scope>NUCLEOTIDE SEQUENCE</scope>
    <source>
        <strain evidence="1">YG-Jan2019</strain>
    </source>
</reference>
<dbReference type="EMBL" id="CM055753">
    <property type="protein sequence ID" value="KAJ7991912.1"/>
    <property type="molecule type" value="Genomic_DNA"/>
</dbReference>
<evidence type="ECO:0000313" key="2">
    <source>
        <dbReference type="Proteomes" id="UP001157502"/>
    </source>
</evidence>
<accession>A0ACC2FKL8</accession>
<protein>
    <submittedName>
        <fullName evidence="1">Uncharacterized protein</fullName>
    </submittedName>
</protein>
<organism evidence="1 2">
    <name type="scientific">Dallia pectoralis</name>
    <name type="common">Alaska blackfish</name>
    <dbReference type="NCBI Taxonomy" id="75939"/>
    <lineage>
        <taxon>Eukaryota</taxon>
        <taxon>Metazoa</taxon>
        <taxon>Chordata</taxon>
        <taxon>Craniata</taxon>
        <taxon>Vertebrata</taxon>
        <taxon>Euteleostomi</taxon>
        <taxon>Actinopterygii</taxon>
        <taxon>Neopterygii</taxon>
        <taxon>Teleostei</taxon>
        <taxon>Protacanthopterygii</taxon>
        <taxon>Esociformes</taxon>
        <taxon>Umbridae</taxon>
        <taxon>Dallia</taxon>
    </lineage>
</organism>
<name>A0ACC2FKL8_DALPE</name>
<evidence type="ECO:0000313" key="1">
    <source>
        <dbReference type="EMBL" id="KAJ7991912.1"/>
    </source>
</evidence>
<keyword evidence="2" id="KW-1185">Reference proteome</keyword>
<dbReference type="Proteomes" id="UP001157502">
    <property type="component" value="Chromosome 26"/>
</dbReference>